<reference evidence="4 5" key="1">
    <citation type="submission" date="2020-08" db="EMBL/GenBank/DDBJ databases">
        <title>Genome sequence of Phycicoccus endophyticus JCM 31784T.</title>
        <authorList>
            <person name="Hyun D.-W."/>
            <person name="Bae J.-W."/>
        </authorList>
    </citation>
    <scope>NUCLEOTIDE SEQUENCE [LARGE SCALE GENOMIC DNA]</scope>
    <source>
        <strain evidence="4 5">JCM 31784</strain>
    </source>
</reference>
<accession>A0A7G9R2V2</accession>
<gene>
    <name evidence="4" type="ORF">H9L10_02240</name>
</gene>
<dbReference type="InterPro" id="IPR003615">
    <property type="entry name" value="HNH_nuc"/>
</dbReference>
<dbReference type="Gene3D" id="1.10.30.50">
    <property type="match status" value="1"/>
</dbReference>
<feature type="domain" description="HNH nuclease" evidence="3">
    <location>
        <begin position="352"/>
        <end position="404"/>
    </location>
</feature>
<dbReference type="Pfam" id="PF01844">
    <property type="entry name" value="HNH"/>
    <property type="match status" value="1"/>
</dbReference>
<dbReference type="GO" id="GO:0008270">
    <property type="term" value="F:zinc ion binding"/>
    <property type="evidence" value="ECO:0007669"/>
    <property type="project" value="InterPro"/>
</dbReference>
<comment type="similarity">
    <text evidence="1">Belongs to the Rv1128c/1148c/1588c/1702c/1945/3466 family.</text>
</comment>
<protein>
    <submittedName>
        <fullName evidence="4">DUF222 domain-containing protein</fullName>
    </submittedName>
</protein>
<dbReference type="KEGG" id="pei:H9L10_02240"/>
<dbReference type="Proteomes" id="UP000515976">
    <property type="component" value="Chromosome"/>
</dbReference>
<dbReference type="RefSeq" id="WP_166103716.1">
    <property type="nucleotide sequence ID" value="NZ_BMMY01000002.1"/>
</dbReference>
<evidence type="ECO:0000259" key="3">
    <source>
        <dbReference type="SMART" id="SM00507"/>
    </source>
</evidence>
<dbReference type="SMART" id="SM00507">
    <property type="entry name" value="HNHc"/>
    <property type="match status" value="1"/>
</dbReference>
<name>A0A7G9R2V2_9MICO</name>
<organism evidence="4 5">
    <name type="scientific">Phycicoccus endophyticus</name>
    <dbReference type="NCBI Taxonomy" id="1690220"/>
    <lineage>
        <taxon>Bacteria</taxon>
        <taxon>Bacillati</taxon>
        <taxon>Actinomycetota</taxon>
        <taxon>Actinomycetes</taxon>
        <taxon>Micrococcales</taxon>
        <taxon>Intrasporangiaceae</taxon>
        <taxon>Phycicoccus</taxon>
    </lineage>
</organism>
<dbReference type="InterPro" id="IPR003870">
    <property type="entry name" value="DUF222"/>
</dbReference>
<dbReference type="EMBL" id="CP060712">
    <property type="protein sequence ID" value="QNN49927.1"/>
    <property type="molecule type" value="Genomic_DNA"/>
</dbReference>
<evidence type="ECO:0000256" key="1">
    <source>
        <dbReference type="ARBA" id="ARBA00023450"/>
    </source>
</evidence>
<dbReference type="GO" id="GO:0003676">
    <property type="term" value="F:nucleic acid binding"/>
    <property type="evidence" value="ECO:0007669"/>
    <property type="project" value="InterPro"/>
</dbReference>
<keyword evidence="5" id="KW-1185">Reference proteome</keyword>
<feature type="compositionally biased region" description="Pro residues" evidence="2">
    <location>
        <begin position="445"/>
        <end position="456"/>
    </location>
</feature>
<dbReference type="InterPro" id="IPR002711">
    <property type="entry name" value="HNH"/>
</dbReference>
<proteinExistence type="inferred from homology"/>
<evidence type="ECO:0000256" key="2">
    <source>
        <dbReference type="SAM" id="MobiDB-lite"/>
    </source>
</evidence>
<dbReference type="GO" id="GO:0004519">
    <property type="term" value="F:endonuclease activity"/>
    <property type="evidence" value="ECO:0007669"/>
    <property type="project" value="InterPro"/>
</dbReference>
<feature type="region of interest" description="Disordered" evidence="2">
    <location>
        <begin position="430"/>
        <end position="461"/>
    </location>
</feature>
<dbReference type="Pfam" id="PF02720">
    <property type="entry name" value="DUF222"/>
    <property type="match status" value="1"/>
</dbReference>
<feature type="region of interest" description="Disordered" evidence="2">
    <location>
        <begin position="233"/>
        <end position="252"/>
    </location>
</feature>
<sequence>MARGTLDLAEHRSRLEAARSALTGLAEVLHEASGPELAEVMGLVDGVAAGAEAARVEVAVEAARRGECTGGGVHGWVREHAPATRQGSAGHVARLVQEVTAQDTGVQRVDPEPSSPLGVVWGAVRSARVSAPVATAVLRESTRLVPVLTPEAVPTVTSALVDLVEQWGPAMMRRLRPRLLADHGRVGVLDELHERLAASARLSAPHVESADLTEYQLWMTPEQAAALEAAIGPLSAPAPNPESGERDLRPAGQRRVEALTAVCRRSSALDAERAGADGPAGSWSAVHLTIPAGDLLAGTGAAEVLGSVATGTLLPHAGLRRAACDTALVAHVLGADGEPLALGRTVRLFTRAQRRHLWLRDRGCSYPGCTAPAAWAEAHHLTHWADGGRSDVGNAALLCPSHHTHVHRRRLAGTVTGAGVSWDLTPGSYDAALRARPPEPAGRAPDPPPGPPPVPEDPSLDLEQWWAELTEDDWAARAA</sequence>
<evidence type="ECO:0000313" key="5">
    <source>
        <dbReference type="Proteomes" id="UP000515976"/>
    </source>
</evidence>
<feature type="compositionally biased region" description="Basic and acidic residues" evidence="2">
    <location>
        <begin position="243"/>
        <end position="252"/>
    </location>
</feature>
<dbReference type="AlphaFoldDB" id="A0A7G9R2V2"/>
<dbReference type="CDD" id="cd00085">
    <property type="entry name" value="HNHc"/>
    <property type="match status" value="1"/>
</dbReference>
<evidence type="ECO:0000313" key="4">
    <source>
        <dbReference type="EMBL" id="QNN49927.1"/>
    </source>
</evidence>